<accession>A0ABQ9GR79</accession>
<reference evidence="1 2" key="1">
    <citation type="submission" date="2023-02" db="EMBL/GenBank/DDBJ databases">
        <title>LHISI_Scaffold_Assembly.</title>
        <authorList>
            <person name="Stuart O.P."/>
            <person name="Cleave R."/>
            <person name="Magrath M.J.L."/>
            <person name="Mikheyev A.S."/>
        </authorList>
    </citation>
    <scope>NUCLEOTIDE SEQUENCE [LARGE SCALE GENOMIC DNA]</scope>
    <source>
        <strain evidence="1">Daus_M_001</strain>
        <tissue evidence="1">Leg muscle</tissue>
    </source>
</reference>
<proteinExistence type="predicted"/>
<organism evidence="1 2">
    <name type="scientific">Dryococelus australis</name>
    <dbReference type="NCBI Taxonomy" id="614101"/>
    <lineage>
        <taxon>Eukaryota</taxon>
        <taxon>Metazoa</taxon>
        <taxon>Ecdysozoa</taxon>
        <taxon>Arthropoda</taxon>
        <taxon>Hexapoda</taxon>
        <taxon>Insecta</taxon>
        <taxon>Pterygota</taxon>
        <taxon>Neoptera</taxon>
        <taxon>Polyneoptera</taxon>
        <taxon>Phasmatodea</taxon>
        <taxon>Verophasmatodea</taxon>
        <taxon>Anareolatae</taxon>
        <taxon>Phasmatidae</taxon>
        <taxon>Eurycanthinae</taxon>
        <taxon>Dryococelus</taxon>
    </lineage>
</organism>
<gene>
    <name evidence="1" type="ORF">PR048_025359</name>
</gene>
<keyword evidence="2" id="KW-1185">Reference proteome</keyword>
<sequence>MRCGLSTLCTGQHNYEHTIFYCRAYRISLHRYWPLVRMCQLRERRVAVLTRTTAINHSSQFFKELFALTCLLAFSSHFPGPPSSYYHYLRRHFSPRQLGTPLLKWLPKQWAGLQSRVSSVSGAFTAYGGCAPVSLLASHHCEQGLIPGRVTPDFCMRESYRTMPLVGGFSRGSPVSPSPSFRCCSIVTSIILIGSQDHDVKSRPKLFTAIQLSNDIPLELFGPTFRSGGRRLDSARQLDVLSVDPFHSPIPGTCTCDPLTCTTPENFAISFRDKIDVKHSLLDPALHASEPIADLQGNTLRIPLLPGVGQQPMNIQLRLHWWLQAPDHVIENGRPSEGNLMEEPLQNPNWGRITPGFSQVGIVPDAAAGLRVFSGIFRVLRPCLPGAAPFSPHFTLIGS</sequence>
<dbReference type="Proteomes" id="UP001159363">
    <property type="component" value="Chromosome 9"/>
</dbReference>
<name>A0ABQ9GR79_9NEOP</name>
<dbReference type="EMBL" id="JARBHB010000010">
    <property type="protein sequence ID" value="KAJ8874499.1"/>
    <property type="molecule type" value="Genomic_DNA"/>
</dbReference>
<protein>
    <submittedName>
        <fullName evidence="1">Uncharacterized protein</fullName>
    </submittedName>
</protein>
<evidence type="ECO:0000313" key="1">
    <source>
        <dbReference type="EMBL" id="KAJ8874499.1"/>
    </source>
</evidence>
<evidence type="ECO:0000313" key="2">
    <source>
        <dbReference type="Proteomes" id="UP001159363"/>
    </source>
</evidence>
<comment type="caution">
    <text evidence="1">The sequence shown here is derived from an EMBL/GenBank/DDBJ whole genome shotgun (WGS) entry which is preliminary data.</text>
</comment>